<dbReference type="GO" id="GO:0016491">
    <property type="term" value="F:oxidoreductase activity"/>
    <property type="evidence" value="ECO:0007669"/>
    <property type="project" value="InterPro"/>
</dbReference>
<dbReference type="CDD" id="cd02966">
    <property type="entry name" value="TlpA_like_family"/>
    <property type="match status" value="1"/>
</dbReference>
<evidence type="ECO:0000256" key="5">
    <source>
        <dbReference type="ARBA" id="ARBA00023284"/>
    </source>
</evidence>
<keyword evidence="2" id="KW-0201">Cytochrome c-type biogenesis</keyword>
<dbReference type="PROSITE" id="PS00194">
    <property type="entry name" value="THIOREDOXIN_1"/>
    <property type="match status" value="1"/>
</dbReference>
<keyword evidence="3" id="KW-0735">Signal-anchor</keyword>
<name>A0A4V3D5W8_9BACI</name>
<dbReference type="Pfam" id="PF00578">
    <property type="entry name" value="AhpC-TSA"/>
    <property type="match status" value="1"/>
</dbReference>
<dbReference type="GO" id="GO:0030313">
    <property type="term" value="C:cell envelope"/>
    <property type="evidence" value="ECO:0007669"/>
    <property type="project" value="UniProtKB-SubCell"/>
</dbReference>
<evidence type="ECO:0000256" key="1">
    <source>
        <dbReference type="ARBA" id="ARBA00004196"/>
    </source>
</evidence>
<evidence type="ECO:0000313" key="8">
    <source>
        <dbReference type="EMBL" id="TDQ41577.1"/>
    </source>
</evidence>
<dbReference type="NCBIfam" id="NF002854">
    <property type="entry name" value="PRK03147.1"/>
    <property type="match status" value="1"/>
</dbReference>
<comment type="subcellular location">
    <subcellularLocation>
        <location evidence="1">Cell envelope</location>
    </subcellularLocation>
</comment>
<evidence type="ECO:0000256" key="4">
    <source>
        <dbReference type="ARBA" id="ARBA00023157"/>
    </source>
</evidence>
<keyword evidence="6" id="KW-1133">Transmembrane helix</keyword>
<dbReference type="InterPro" id="IPR000866">
    <property type="entry name" value="AhpC/TSA"/>
</dbReference>
<dbReference type="RefSeq" id="WP_133579441.1">
    <property type="nucleotide sequence ID" value="NZ_SNYJ01000003.1"/>
</dbReference>
<reference evidence="8 9" key="1">
    <citation type="submission" date="2019-03" db="EMBL/GenBank/DDBJ databases">
        <title>Genomic Encyclopedia of Type Strains, Phase IV (KMG-IV): sequencing the most valuable type-strain genomes for metagenomic binning, comparative biology and taxonomic classification.</title>
        <authorList>
            <person name="Goeker M."/>
        </authorList>
    </citation>
    <scope>NUCLEOTIDE SEQUENCE [LARGE SCALE GENOMIC DNA]</scope>
    <source>
        <strain evidence="8 9">DSM 28697</strain>
    </source>
</reference>
<comment type="caution">
    <text evidence="8">The sequence shown here is derived from an EMBL/GenBank/DDBJ whole genome shotgun (WGS) entry which is preliminary data.</text>
</comment>
<dbReference type="InterPro" id="IPR017937">
    <property type="entry name" value="Thioredoxin_CS"/>
</dbReference>
<keyword evidence="4" id="KW-1015">Disulfide bond</keyword>
<dbReference type="GO" id="GO:0017004">
    <property type="term" value="P:cytochrome complex assembly"/>
    <property type="evidence" value="ECO:0007669"/>
    <property type="project" value="UniProtKB-KW"/>
</dbReference>
<dbReference type="GO" id="GO:0016209">
    <property type="term" value="F:antioxidant activity"/>
    <property type="evidence" value="ECO:0007669"/>
    <property type="project" value="InterPro"/>
</dbReference>
<organism evidence="8 9">
    <name type="scientific">Aureibacillus halotolerans</name>
    <dbReference type="NCBI Taxonomy" id="1508390"/>
    <lineage>
        <taxon>Bacteria</taxon>
        <taxon>Bacillati</taxon>
        <taxon>Bacillota</taxon>
        <taxon>Bacilli</taxon>
        <taxon>Bacillales</taxon>
        <taxon>Bacillaceae</taxon>
        <taxon>Aureibacillus</taxon>
    </lineage>
</organism>
<dbReference type="OrthoDB" id="25753at2"/>
<proteinExistence type="predicted"/>
<sequence>MKKKKKRLVVRTGILIVLFGALIFTLYQGLFTEKVIVQAGEAAPNFSLETFDGDRIELADLKGKGVVVNFWGTYCEPCEREMPAIEAAFQAYKDKGVEVLAVNVKESKMTVAPFIERMETSFPVLMDKHGDVMEAYGIDRLPATYVLDENGNVIHRKIGEMTAPEINQYMEDVLPSK</sequence>
<dbReference type="PANTHER" id="PTHR42852">
    <property type="entry name" value="THIOL:DISULFIDE INTERCHANGE PROTEIN DSBE"/>
    <property type="match status" value="1"/>
</dbReference>
<protein>
    <submittedName>
        <fullName evidence="8">Peroxiredoxin</fullName>
    </submittedName>
</protein>
<dbReference type="SUPFAM" id="SSF52833">
    <property type="entry name" value="Thioredoxin-like"/>
    <property type="match status" value="1"/>
</dbReference>
<dbReference type="PANTHER" id="PTHR42852:SF6">
    <property type="entry name" value="THIOL:DISULFIDE INTERCHANGE PROTEIN DSBE"/>
    <property type="match status" value="1"/>
</dbReference>
<evidence type="ECO:0000256" key="6">
    <source>
        <dbReference type="SAM" id="Phobius"/>
    </source>
</evidence>
<dbReference type="InterPro" id="IPR036249">
    <property type="entry name" value="Thioredoxin-like_sf"/>
</dbReference>
<gene>
    <name evidence="8" type="ORF">EV213_103155</name>
</gene>
<dbReference type="Proteomes" id="UP000295632">
    <property type="component" value="Unassembled WGS sequence"/>
</dbReference>
<keyword evidence="6" id="KW-0472">Membrane</keyword>
<evidence type="ECO:0000259" key="7">
    <source>
        <dbReference type="PROSITE" id="PS51352"/>
    </source>
</evidence>
<evidence type="ECO:0000313" key="9">
    <source>
        <dbReference type="Proteomes" id="UP000295632"/>
    </source>
</evidence>
<dbReference type="Gene3D" id="3.40.30.10">
    <property type="entry name" value="Glutaredoxin"/>
    <property type="match status" value="1"/>
</dbReference>
<dbReference type="AlphaFoldDB" id="A0A4V3D5W8"/>
<dbReference type="InterPro" id="IPR050553">
    <property type="entry name" value="Thioredoxin_ResA/DsbE_sf"/>
</dbReference>
<evidence type="ECO:0000256" key="2">
    <source>
        <dbReference type="ARBA" id="ARBA00022748"/>
    </source>
</evidence>
<keyword evidence="5" id="KW-0676">Redox-active center</keyword>
<feature type="transmembrane region" description="Helical" evidence="6">
    <location>
        <begin position="12"/>
        <end position="31"/>
    </location>
</feature>
<evidence type="ECO:0000256" key="3">
    <source>
        <dbReference type="ARBA" id="ARBA00022968"/>
    </source>
</evidence>
<dbReference type="InterPro" id="IPR013766">
    <property type="entry name" value="Thioredoxin_domain"/>
</dbReference>
<feature type="domain" description="Thioredoxin" evidence="7">
    <location>
        <begin position="37"/>
        <end position="175"/>
    </location>
</feature>
<keyword evidence="6" id="KW-0812">Transmembrane</keyword>
<dbReference type="PROSITE" id="PS51352">
    <property type="entry name" value="THIOREDOXIN_2"/>
    <property type="match status" value="1"/>
</dbReference>
<keyword evidence="9" id="KW-1185">Reference proteome</keyword>
<accession>A0A4V3D5W8</accession>
<dbReference type="EMBL" id="SNYJ01000003">
    <property type="protein sequence ID" value="TDQ41577.1"/>
    <property type="molecule type" value="Genomic_DNA"/>
</dbReference>